<feature type="compositionally biased region" description="Gly residues" evidence="1">
    <location>
        <begin position="1"/>
        <end position="10"/>
    </location>
</feature>
<accession>A0A803LMU5</accession>
<keyword evidence="3" id="KW-1185">Reference proteome</keyword>
<evidence type="ECO:0000313" key="2">
    <source>
        <dbReference type="EnsemblPlants" id="AUR62016274-RA:cds"/>
    </source>
</evidence>
<evidence type="ECO:0000256" key="1">
    <source>
        <dbReference type="SAM" id="MobiDB-lite"/>
    </source>
</evidence>
<proteinExistence type="predicted"/>
<evidence type="ECO:0000313" key="3">
    <source>
        <dbReference type="Proteomes" id="UP000596660"/>
    </source>
</evidence>
<dbReference type="AlphaFoldDB" id="A0A803LMU5"/>
<dbReference type="Proteomes" id="UP000596660">
    <property type="component" value="Unplaced"/>
</dbReference>
<sequence length="90" mass="9753">MKASGGGGGVDSEVAGNHDSRREITTTPSNRVRCVGERDSSVKDLPSSTVSKHFFHPCRYFDFAKEALLKCLGLGSGSHKSLDEEDEHDD</sequence>
<reference evidence="2" key="2">
    <citation type="submission" date="2021-03" db="UniProtKB">
        <authorList>
            <consortium name="EnsemblPlants"/>
        </authorList>
    </citation>
    <scope>IDENTIFICATION</scope>
</reference>
<reference evidence="2" key="1">
    <citation type="journal article" date="2017" name="Nature">
        <title>The genome of Chenopodium quinoa.</title>
        <authorList>
            <person name="Jarvis D.E."/>
            <person name="Ho Y.S."/>
            <person name="Lightfoot D.J."/>
            <person name="Schmoeckel S.M."/>
            <person name="Li B."/>
            <person name="Borm T.J.A."/>
            <person name="Ohyanagi H."/>
            <person name="Mineta K."/>
            <person name="Michell C.T."/>
            <person name="Saber N."/>
            <person name="Kharbatia N.M."/>
            <person name="Rupper R.R."/>
            <person name="Sharp A.R."/>
            <person name="Dally N."/>
            <person name="Boughton B.A."/>
            <person name="Woo Y.H."/>
            <person name="Gao G."/>
            <person name="Schijlen E.G.W.M."/>
            <person name="Guo X."/>
            <person name="Momin A.A."/>
            <person name="Negrao S."/>
            <person name="Al-Babili S."/>
            <person name="Gehring C."/>
            <person name="Roessner U."/>
            <person name="Jung C."/>
            <person name="Murphy K."/>
            <person name="Arold S.T."/>
            <person name="Gojobori T."/>
            <person name="van der Linden C.G."/>
            <person name="van Loo E.N."/>
            <person name="Jellen E.N."/>
            <person name="Maughan P.J."/>
            <person name="Tester M."/>
        </authorList>
    </citation>
    <scope>NUCLEOTIDE SEQUENCE [LARGE SCALE GENOMIC DNA]</scope>
    <source>
        <strain evidence="2">cv. PI 614886</strain>
    </source>
</reference>
<dbReference type="EnsemblPlants" id="AUR62016274-RA">
    <property type="protein sequence ID" value="AUR62016274-RA:cds"/>
    <property type="gene ID" value="AUR62016274"/>
</dbReference>
<protein>
    <submittedName>
        <fullName evidence="2">Uncharacterized protein</fullName>
    </submittedName>
</protein>
<organism evidence="2 3">
    <name type="scientific">Chenopodium quinoa</name>
    <name type="common">Quinoa</name>
    <dbReference type="NCBI Taxonomy" id="63459"/>
    <lineage>
        <taxon>Eukaryota</taxon>
        <taxon>Viridiplantae</taxon>
        <taxon>Streptophyta</taxon>
        <taxon>Embryophyta</taxon>
        <taxon>Tracheophyta</taxon>
        <taxon>Spermatophyta</taxon>
        <taxon>Magnoliopsida</taxon>
        <taxon>eudicotyledons</taxon>
        <taxon>Gunneridae</taxon>
        <taxon>Pentapetalae</taxon>
        <taxon>Caryophyllales</taxon>
        <taxon>Chenopodiaceae</taxon>
        <taxon>Chenopodioideae</taxon>
        <taxon>Atripliceae</taxon>
        <taxon>Chenopodium</taxon>
    </lineage>
</organism>
<name>A0A803LMU5_CHEQI</name>
<dbReference type="Gramene" id="AUR62016274-RA">
    <property type="protein sequence ID" value="AUR62016274-RA:cds"/>
    <property type="gene ID" value="AUR62016274"/>
</dbReference>
<feature type="region of interest" description="Disordered" evidence="1">
    <location>
        <begin position="1"/>
        <end position="42"/>
    </location>
</feature>